<evidence type="ECO:0000313" key="19">
    <source>
        <dbReference type="Proteomes" id="UP001501490"/>
    </source>
</evidence>
<dbReference type="Gene3D" id="2.40.30.10">
    <property type="entry name" value="Translation factors"/>
    <property type="match status" value="1"/>
</dbReference>
<comment type="similarity">
    <text evidence="2">In the C-terminal section; belongs to the flavoprotein pyridine nucleotide cytochrome reductase family.</text>
</comment>
<evidence type="ECO:0000256" key="1">
    <source>
        <dbReference type="ARBA" id="ARBA00001970"/>
    </source>
</evidence>
<dbReference type="Pfam" id="PF00042">
    <property type="entry name" value="Globin"/>
    <property type="match status" value="1"/>
</dbReference>
<comment type="caution">
    <text evidence="18">The sequence shown here is derived from an EMBL/GenBank/DDBJ whole genome shotgun (WGS) entry which is preliminary data.</text>
</comment>
<evidence type="ECO:0000256" key="13">
    <source>
        <dbReference type="ARBA" id="ARBA00049433"/>
    </source>
</evidence>
<evidence type="ECO:0000256" key="14">
    <source>
        <dbReference type="RuleBase" id="RU000356"/>
    </source>
</evidence>
<dbReference type="EMBL" id="BAABAB010000050">
    <property type="protein sequence ID" value="GAA3639987.1"/>
    <property type="molecule type" value="Genomic_DNA"/>
</dbReference>
<comment type="catalytic activity">
    <reaction evidence="12">
        <text>2 nitric oxide + NADH + 2 O2 = 2 nitrate + NAD(+) + H(+)</text>
        <dbReference type="Rhea" id="RHEA:19469"/>
        <dbReference type="ChEBI" id="CHEBI:15378"/>
        <dbReference type="ChEBI" id="CHEBI:15379"/>
        <dbReference type="ChEBI" id="CHEBI:16480"/>
        <dbReference type="ChEBI" id="CHEBI:17632"/>
        <dbReference type="ChEBI" id="CHEBI:57540"/>
        <dbReference type="ChEBI" id="CHEBI:57945"/>
        <dbReference type="EC" id="1.14.12.17"/>
    </reaction>
</comment>
<evidence type="ECO:0000259" key="17">
    <source>
        <dbReference type="PROSITE" id="PS51384"/>
    </source>
</evidence>
<dbReference type="InterPro" id="IPR017927">
    <property type="entry name" value="FAD-bd_FR_type"/>
</dbReference>
<evidence type="ECO:0000256" key="8">
    <source>
        <dbReference type="ARBA" id="ARBA00022857"/>
    </source>
</evidence>
<keyword evidence="6" id="KW-0001">2Fe-2S</keyword>
<feature type="region of interest" description="Disordered" evidence="15">
    <location>
        <begin position="1"/>
        <end position="32"/>
    </location>
</feature>
<dbReference type="Pfam" id="PF00970">
    <property type="entry name" value="FAD_binding_6"/>
    <property type="match status" value="1"/>
</dbReference>
<dbReference type="PANTHER" id="PTHR43396">
    <property type="entry name" value="FLAVOHEMOPROTEIN"/>
    <property type="match status" value="1"/>
</dbReference>
<feature type="compositionally biased region" description="Low complexity" evidence="15">
    <location>
        <begin position="1"/>
        <end position="16"/>
    </location>
</feature>
<name>A0ABP7AUL3_9ACTN</name>
<keyword evidence="11" id="KW-0520">NAD</keyword>
<accession>A0ABP7AUL3</accession>
<comment type="similarity">
    <text evidence="14">Belongs to the globin family.</text>
</comment>
<reference evidence="19" key="1">
    <citation type="journal article" date="2019" name="Int. J. Syst. Evol. Microbiol.">
        <title>The Global Catalogue of Microorganisms (GCM) 10K type strain sequencing project: providing services to taxonomists for standard genome sequencing and annotation.</title>
        <authorList>
            <consortium name="The Broad Institute Genomics Platform"/>
            <consortium name="The Broad Institute Genome Sequencing Center for Infectious Disease"/>
            <person name="Wu L."/>
            <person name="Ma J."/>
        </authorList>
    </citation>
    <scope>NUCLEOTIDE SEQUENCE [LARGE SCALE GENOMIC DNA]</scope>
    <source>
        <strain evidence="19">JCM 16929</strain>
    </source>
</reference>
<dbReference type="InterPro" id="IPR000971">
    <property type="entry name" value="Globin"/>
</dbReference>
<dbReference type="PROSITE" id="PS01033">
    <property type="entry name" value="GLOBIN"/>
    <property type="match status" value="1"/>
</dbReference>
<keyword evidence="9" id="KW-0408">Iron</keyword>
<dbReference type="CDD" id="cd06184">
    <property type="entry name" value="flavohem_like_fad_nad_binding"/>
    <property type="match status" value="1"/>
</dbReference>
<protein>
    <recommendedName>
        <fullName evidence="3">nitric oxide dioxygenase</fullName>
        <ecNumber evidence="3">1.14.12.17</ecNumber>
    </recommendedName>
</protein>
<evidence type="ECO:0000256" key="10">
    <source>
        <dbReference type="ARBA" id="ARBA00023014"/>
    </source>
</evidence>
<feature type="domain" description="Globin" evidence="16">
    <location>
        <begin position="35"/>
        <end position="174"/>
    </location>
</feature>
<evidence type="ECO:0000256" key="9">
    <source>
        <dbReference type="ARBA" id="ARBA00023004"/>
    </source>
</evidence>
<evidence type="ECO:0000256" key="15">
    <source>
        <dbReference type="SAM" id="MobiDB-lite"/>
    </source>
</evidence>
<keyword evidence="4 14" id="KW-0349">Heme</keyword>
<keyword evidence="19" id="KW-1185">Reference proteome</keyword>
<keyword evidence="8" id="KW-0521">NADP</keyword>
<evidence type="ECO:0000256" key="5">
    <source>
        <dbReference type="ARBA" id="ARBA00022621"/>
    </source>
</evidence>
<dbReference type="InterPro" id="IPR039261">
    <property type="entry name" value="FNR_nucleotide-bd"/>
</dbReference>
<evidence type="ECO:0000256" key="3">
    <source>
        <dbReference type="ARBA" id="ARBA00012229"/>
    </source>
</evidence>
<evidence type="ECO:0000256" key="7">
    <source>
        <dbReference type="ARBA" id="ARBA00022723"/>
    </source>
</evidence>
<comment type="catalytic activity">
    <reaction evidence="13">
        <text>2 nitric oxide + NADPH + 2 O2 = 2 nitrate + NADP(+) + H(+)</text>
        <dbReference type="Rhea" id="RHEA:19465"/>
        <dbReference type="ChEBI" id="CHEBI:15378"/>
        <dbReference type="ChEBI" id="CHEBI:15379"/>
        <dbReference type="ChEBI" id="CHEBI:16480"/>
        <dbReference type="ChEBI" id="CHEBI:17632"/>
        <dbReference type="ChEBI" id="CHEBI:57783"/>
        <dbReference type="ChEBI" id="CHEBI:58349"/>
        <dbReference type="EC" id="1.14.12.17"/>
    </reaction>
</comment>
<dbReference type="SUPFAM" id="SSF63380">
    <property type="entry name" value="Riboflavin synthase domain-like"/>
    <property type="match status" value="1"/>
</dbReference>
<dbReference type="PANTHER" id="PTHR43396:SF3">
    <property type="entry name" value="FLAVOHEMOPROTEIN"/>
    <property type="match status" value="1"/>
</dbReference>
<dbReference type="InterPro" id="IPR009050">
    <property type="entry name" value="Globin-like_sf"/>
</dbReference>
<dbReference type="InterPro" id="IPR012292">
    <property type="entry name" value="Globin/Proto"/>
</dbReference>
<dbReference type="Pfam" id="PF00175">
    <property type="entry name" value="NAD_binding_1"/>
    <property type="match status" value="1"/>
</dbReference>
<dbReference type="InterPro" id="IPR001433">
    <property type="entry name" value="OxRdtase_FAD/NAD-bd"/>
</dbReference>
<dbReference type="InterPro" id="IPR017938">
    <property type="entry name" value="Riboflavin_synthase-like_b-brl"/>
</dbReference>
<keyword evidence="10" id="KW-0411">Iron-sulfur</keyword>
<evidence type="ECO:0000256" key="12">
    <source>
        <dbReference type="ARBA" id="ARBA00048649"/>
    </source>
</evidence>
<sequence length="434" mass="46612">MSTAAPTMSSTTTSPADVRPSGPAPTSGSTAPTRLLSAASREIVAATASVVAEHAEAITAVFYPKMFAENPDLLRVFNQGNQATGEQSRALAASVVAYAVHLLDPQAPSFDHVMRRIAYKHCSLGIRPEQYTIVGRNLLAAVAEVLGDAVTPAVAAAWEEVYWLFGAQLIAEEARIYAEAGVDPATPLRPYRLVRRIEETADVVSLVLEPADGEPVPATVPGQYVSVFVDLAGGRRQARQYTVSSTALGTRLQITVRRVRGVNGAPDGEVSSFLHDGLAVDDLVEVSAPAGDFVVQPSDTPLLLASAGAGITTVLPIVENIARTQPERTVIVAHADRTAQDHALRETVQHVGRQLDDFTSYTWYETVAPDDRRSRPGYMDLSEIALPDDVQVFTCGPLPFMRHVRTSLVARGVPADRIRYEVFGPDLWAAQIPS</sequence>
<dbReference type="SUPFAM" id="SSF46458">
    <property type="entry name" value="Globin-like"/>
    <property type="match status" value="1"/>
</dbReference>
<dbReference type="PROSITE" id="PS51384">
    <property type="entry name" value="FAD_FR"/>
    <property type="match status" value="1"/>
</dbReference>
<keyword evidence="5 14" id="KW-0561">Oxygen transport</keyword>
<keyword evidence="14" id="KW-0813">Transport</keyword>
<dbReference type="SUPFAM" id="SSF52343">
    <property type="entry name" value="Ferredoxin reductase-like, C-terminal NADP-linked domain"/>
    <property type="match status" value="1"/>
</dbReference>
<dbReference type="InterPro" id="IPR008333">
    <property type="entry name" value="Cbr1-like_FAD-bd_dom"/>
</dbReference>
<dbReference type="CDD" id="cd14782">
    <property type="entry name" value="FHb-globin_2"/>
    <property type="match status" value="1"/>
</dbReference>
<evidence type="ECO:0000313" key="18">
    <source>
        <dbReference type="EMBL" id="GAA3639987.1"/>
    </source>
</evidence>
<dbReference type="RefSeq" id="WP_344809442.1">
    <property type="nucleotide sequence ID" value="NZ_BAABAB010000050.1"/>
</dbReference>
<evidence type="ECO:0000256" key="11">
    <source>
        <dbReference type="ARBA" id="ARBA00023027"/>
    </source>
</evidence>
<organism evidence="18 19">
    <name type="scientific">Microlunatus ginsengisoli</name>
    <dbReference type="NCBI Taxonomy" id="363863"/>
    <lineage>
        <taxon>Bacteria</taxon>
        <taxon>Bacillati</taxon>
        <taxon>Actinomycetota</taxon>
        <taxon>Actinomycetes</taxon>
        <taxon>Propionibacteriales</taxon>
        <taxon>Propionibacteriaceae</taxon>
        <taxon>Microlunatus</taxon>
    </lineage>
</organism>
<feature type="domain" description="FAD-binding FR-type" evidence="17">
    <location>
        <begin position="186"/>
        <end position="296"/>
    </location>
</feature>
<proteinExistence type="inferred from homology"/>
<evidence type="ECO:0000256" key="4">
    <source>
        <dbReference type="ARBA" id="ARBA00022617"/>
    </source>
</evidence>
<dbReference type="Gene3D" id="3.40.50.80">
    <property type="entry name" value="Nucleotide-binding domain of ferredoxin-NADP reductase (FNR) module"/>
    <property type="match status" value="1"/>
</dbReference>
<dbReference type="Proteomes" id="UP001501490">
    <property type="component" value="Unassembled WGS sequence"/>
</dbReference>
<evidence type="ECO:0000256" key="6">
    <source>
        <dbReference type="ARBA" id="ARBA00022714"/>
    </source>
</evidence>
<dbReference type="Gene3D" id="1.10.490.10">
    <property type="entry name" value="Globins"/>
    <property type="match status" value="1"/>
</dbReference>
<comment type="cofactor">
    <cofactor evidence="1">
        <name>heme b</name>
        <dbReference type="ChEBI" id="CHEBI:60344"/>
    </cofactor>
</comment>
<gene>
    <name evidence="18" type="ORF">GCM10022236_48190</name>
</gene>
<keyword evidence="7" id="KW-0479">Metal-binding</keyword>
<evidence type="ECO:0000259" key="16">
    <source>
        <dbReference type="PROSITE" id="PS01033"/>
    </source>
</evidence>
<dbReference type="EC" id="1.14.12.17" evidence="3"/>
<evidence type="ECO:0000256" key="2">
    <source>
        <dbReference type="ARBA" id="ARBA00006401"/>
    </source>
</evidence>